<accession>A0A173SIF7</accession>
<dbReference type="Proteomes" id="UP000095649">
    <property type="component" value="Unassembled WGS sequence"/>
</dbReference>
<dbReference type="RefSeq" id="WP_055185644.1">
    <property type="nucleotide sequence ID" value="NZ_CYXN01000005.1"/>
</dbReference>
<proteinExistence type="predicted"/>
<dbReference type="EMBL" id="CYXN01000005">
    <property type="protein sequence ID" value="CUM90133.1"/>
    <property type="molecule type" value="Genomic_DNA"/>
</dbReference>
<protein>
    <recommendedName>
        <fullName evidence="3">DUF4868 domain-containing protein</fullName>
    </recommendedName>
</protein>
<reference evidence="1 2" key="1">
    <citation type="submission" date="2015-09" db="EMBL/GenBank/DDBJ databases">
        <authorList>
            <consortium name="Pathogen Informatics"/>
        </authorList>
    </citation>
    <scope>NUCLEOTIDE SEQUENCE [LARGE SCALE GENOMIC DNA]</scope>
    <source>
        <strain evidence="1 2">2789STDY5834970</strain>
    </source>
</reference>
<dbReference type="AlphaFoldDB" id="A0A173SIF7"/>
<dbReference type="Pfam" id="PF16162">
    <property type="entry name" value="KwaB"/>
    <property type="match status" value="1"/>
</dbReference>
<sequence>MAEIVEHITDARSDGTINVYAVRYNQRGRSDNVAIALPGNPSFDFRHDFCENIICYKDAHERAFNPTSNGLEDDTYEYVPLENVREKWNEIMNLIDVALDYHGTENRRKVAYSNLYIGALVYNNQTYYLCAKQGNSSDRLLQGKCVLLNHQDELVKANPEEVFLMSSYVGFMIDPLEDKVLIFDKKAFQAVFMYDDYQKEDVQRKISIVDQWSFLESTNVIKERCAQKNVYRNLARIFADQEYMEQIQRTTPAQLKNNLLTNSPQNFKEDDFQGEQLIVTTRNLNIVMKMLAKGFKFNFFTNNAEQQ</sequence>
<evidence type="ECO:0000313" key="2">
    <source>
        <dbReference type="Proteomes" id="UP000095649"/>
    </source>
</evidence>
<organism evidence="1 2">
    <name type="scientific">Faecalibacterium prausnitzii</name>
    <dbReference type="NCBI Taxonomy" id="853"/>
    <lineage>
        <taxon>Bacteria</taxon>
        <taxon>Bacillati</taxon>
        <taxon>Bacillota</taxon>
        <taxon>Clostridia</taxon>
        <taxon>Eubacteriales</taxon>
        <taxon>Oscillospiraceae</taxon>
        <taxon>Faecalibacterium</taxon>
    </lineage>
</organism>
<name>A0A173SIF7_9FIRM</name>
<evidence type="ECO:0008006" key="3">
    <source>
        <dbReference type="Google" id="ProtNLM"/>
    </source>
</evidence>
<gene>
    <name evidence="1" type="ORF">ERS852582_01060</name>
</gene>
<dbReference type="InterPro" id="IPR032359">
    <property type="entry name" value="KwaB-like"/>
</dbReference>
<evidence type="ECO:0000313" key="1">
    <source>
        <dbReference type="EMBL" id="CUM90133.1"/>
    </source>
</evidence>